<dbReference type="Gene3D" id="1.10.10.10">
    <property type="entry name" value="Winged helix-like DNA-binding domain superfamily/Winged helix DNA-binding domain"/>
    <property type="match status" value="1"/>
</dbReference>
<proteinExistence type="predicted"/>
<dbReference type="SUPFAM" id="SSF46785">
    <property type="entry name" value="Winged helix' DNA-binding domain"/>
    <property type="match status" value="1"/>
</dbReference>
<evidence type="ECO:0000313" key="2">
    <source>
        <dbReference type="EMBL" id="RXJ55434.1"/>
    </source>
</evidence>
<dbReference type="Proteomes" id="UP000290657">
    <property type="component" value="Unassembled WGS sequence"/>
</dbReference>
<dbReference type="AlphaFoldDB" id="A0A4Q0XPW5"/>
<dbReference type="GO" id="GO:0004386">
    <property type="term" value="F:helicase activity"/>
    <property type="evidence" value="ECO:0007669"/>
    <property type="project" value="UniProtKB-KW"/>
</dbReference>
<dbReference type="PANTHER" id="PTHR30595">
    <property type="entry name" value="GLPR-RELATED TRANSCRIPTIONAL REPRESSOR"/>
    <property type="match status" value="1"/>
</dbReference>
<keyword evidence="2" id="KW-0067">ATP-binding</keyword>
<dbReference type="Gene3D" id="3.30.950.30">
    <property type="entry name" value="Schlafen, AAA domain"/>
    <property type="match status" value="1"/>
</dbReference>
<dbReference type="InterPro" id="IPR036388">
    <property type="entry name" value="WH-like_DNA-bd_sf"/>
</dbReference>
<dbReference type="Gene3D" id="3.30.565.60">
    <property type="match status" value="1"/>
</dbReference>
<protein>
    <submittedName>
        <fullName evidence="2">ATP-dependent DNA helicase</fullName>
    </submittedName>
</protein>
<reference evidence="2 3" key="1">
    <citation type="submission" date="2017-10" db="EMBL/GenBank/DDBJ databases">
        <title>Genomics of the genus Arcobacter.</title>
        <authorList>
            <person name="Perez-Cataluna A."/>
            <person name="Figueras M.J."/>
        </authorList>
    </citation>
    <scope>NUCLEOTIDE SEQUENCE [LARGE SCALE GENOMIC DNA]</scope>
    <source>
        <strain evidence="2 3">CECT 8987</strain>
    </source>
</reference>
<keyword evidence="3" id="KW-1185">Reference proteome</keyword>
<sequence length="463" mass="53110">MTLIEQITLGESKTLEFKQELPENKKIAKTVISFSNTAGGKLIIGVDDDRNIVGIEEENIFEVQDKIASIIYDNCTPNILPEIYTVNCEEKLLLVVEVFRGNLLPYYLKSEGKNQGTYIRVGASNRKAEYENILELERQKRNIGFDEEVNYEIEFESLDLTPLYESFKSAGKTLDEKKLENLKLIKKESSKTYATNALLIILGTFSHTSVKCAKFKGITMDMFIDKKEYQRDIFSNLENTQNFILNHINLKGEIKALQRTDTYEIPLVALREALINAFIHRDYTNSGRDIKVGVYDDIVNIVSPGSFPNTITKEDIENGRSETRNKVLANIFKELGLIEQWGSGIKRIKNLCLESDLKEPMIEEKNDFVDVEFYRPKDIKTDDYKRIPPETAGIPPETAGILTEQEKTVLEQIYLNKTITPKEVEKLLNLKDRRVREILSQMLDKKVIIRCGSGRNTYYEVAK</sequence>
<dbReference type="EMBL" id="PDKN01000007">
    <property type="protein sequence ID" value="RXJ55434.1"/>
    <property type="molecule type" value="Genomic_DNA"/>
</dbReference>
<name>A0A4Q0XPW5_9BACT</name>
<dbReference type="Pfam" id="PF04326">
    <property type="entry name" value="SLFN_AlbA_2"/>
    <property type="match status" value="1"/>
</dbReference>
<dbReference type="InterPro" id="IPR036390">
    <property type="entry name" value="WH_DNA-bd_sf"/>
</dbReference>
<dbReference type="InterPro" id="IPR038461">
    <property type="entry name" value="Schlafen_AlbA_2_dom_sf"/>
</dbReference>
<comment type="caution">
    <text evidence="2">The sequence shown here is derived from an EMBL/GenBank/DDBJ whole genome shotgun (WGS) entry which is preliminary data.</text>
</comment>
<keyword evidence="2" id="KW-0547">Nucleotide-binding</keyword>
<dbReference type="PANTHER" id="PTHR30595:SF6">
    <property type="entry name" value="SCHLAFEN ALBA-2 DOMAIN-CONTAINING PROTEIN"/>
    <property type="match status" value="1"/>
</dbReference>
<feature type="domain" description="Schlafen AlbA-2" evidence="1">
    <location>
        <begin position="11"/>
        <end position="128"/>
    </location>
</feature>
<organism evidence="2 3">
    <name type="scientific">Candidatus Marinarcus aquaticus</name>
    <dbReference type="NCBI Taxonomy" id="2044504"/>
    <lineage>
        <taxon>Bacteria</taxon>
        <taxon>Pseudomonadati</taxon>
        <taxon>Campylobacterota</taxon>
        <taxon>Epsilonproteobacteria</taxon>
        <taxon>Campylobacterales</taxon>
        <taxon>Arcobacteraceae</taxon>
        <taxon>Candidatus Marinarcus</taxon>
    </lineage>
</organism>
<gene>
    <name evidence="2" type="ORF">CRV04_10025</name>
</gene>
<dbReference type="RefSeq" id="WP_128996718.1">
    <property type="nucleotide sequence ID" value="NZ_PDKN01000007.1"/>
</dbReference>
<keyword evidence="2" id="KW-0347">Helicase</keyword>
<keyword evidence="2" id="KW-0378">Hydrolase</keyword>
<dbReference type="Pfam" id="PF13749">
    <property type="entry name" value="HATPase_c_4"/>
    <property type="match status" value="1"/>
</dbReference>
<accession>A0A4Q0XPW5</accession>
<evidence type="ECO:0000259" key="1">
    <source>
        <dbReference type="Pfam" id="PF04326"/>
    </source>
</evidence>
<dbReference type="InterPro" id="IPR038475">
    <property type="entry name" value="RecG_C_sf"/>
</dbReference>
<dbReference type="InterPro" id="IPR007421">
    <property type="entry name" value="Schlafen_AlbA_2_dom"/>
</dbReference>
<dbReference type="OrthoDB" id="9805115at2"/>
<evidence type="ECO:0000313" key="3">
    <source>
        <dbReference type="Proteomes" id="UP000290657"/>
    </source>
</evidence>